<feature type="chain" id="PRO_5022989744" evidence="2">
    <location>
        <begin position="21"/>
        <end position="799"/>
    </location>
</feature>
<evidence type="ECO:0000256" key="1">
    <source>
        <dbReference type="SAM" id="MobiDB-lite"/>
    </source>
</evidence>
<dbReference type="GO" id="GO:0004601">
    <property type="term" value="F:peroxidase activity"/>
    <property type="evidence" value="ECO:0007669"/>
    <property type="project" value="UniProtKB-KW"/>
</dbReference>
<dbReference type="Gene3D" id="1.25.40.10">
    <property type="entry name" value="Tetratricopeptide repeat domain"/>
    <property type="match status" value="2"/>
</dbReference>
<evidence type="ECO:0000259" key="3">
    <source>
        <dbReference type="PROSITE" id="PS51352"/>
    </source>
</evidence>
<feature type="region of interest" description="Disordered" evidence="1">
    <location>
        <begin position="160"/>
        <end position="188"/>
    </location>
</feature>
<dbReference type="PANTHER" id="PTHR45588:SF1">
    <property type="entry name" value="WW DOMAIN-CONTAINING PROTEIN"/>
    <property type="match status" value="1"/>
</dbReference>
<dbReference type="Pfam" id="PF00578">
    <property type="entry name" value="AhpC-TSA"/>
    <property type="match status" value="1"/>
</dbReference>
<dbReference type="AlphaFoldDB" id="A0A5C5VRE6"/>
<feature type="signal peptide" evidence="2">
    <location>
        <begin position="1"/>
        <end position="20"/>
    </location>
</feature>
<dbReference type="RefSeq" id="WP_146512195.1">
    <property type="nucleotide sequence ID" value="NZ_SIHI01000048.1"/>
</dbReference>
<organism evidence="4 5">
    <name type="scientific">Thalassoglobus neptunius</name>
    <dbReference type="NCBI Taxonomy" id="1938619"/>
    <lineage>
        <taxon>Bacteria</taxon>
        <taxon>Pseudomonadati</taxon>
        <taxon>Planctomycetota</taxon>
        <taxon>Planctomycetia</taxon>
        <taxon>Planctomycetales</taxon>
        <taxon>Planctomycetaceae</taxon>
        <taxon>Thalassoglobus</taxon>
    </lineage>
</organism>
<gene>
    <name evidence="4" type="primary">bcp_3</name>
    <name evidence="4" type="ORF">KOR42_48800</name>
</gene>
<dbReference type="PANTHER" id="PTHR45588">
    <property type="entry name" value="TPR DOMAIN-CONTAINING PROTEIN"/>
    <property type="match status" value="1"/>
</dbReference>
<dbReference type="InterPro" id="IPR000866">
    <property type="entry name" value="AhpC/TSA"/>
</dbReference>
<reference evidence="4 5" key="1">
    <citation type="submission" date="2019-02" db="EMBL/GenBank/DDBJ databases">
        <title>Deep-cultivation of Planctomycetes and their phenomic and genomic characterization uncovers novel biology.</title>
        <authorList>
            <person name="Wiegand S."/>
            <person name="Jogler M."/>
            <person name="Boedeker C."/>
            <person name="Pinto D."/>
            <person name="Vollmers J."/>
            <person name="Rivas-Marin E."/>
            <person name="Kohn T."/>
            <person name="Peeters S.H."/>
            <person name="Heuer A."/>
            <person name="Rast P."/>
            <person name="Oberbeckmann S."/>
            <person name="Bunk B."/>
            <person name="Jeske O."/>
            <person name="Meyerdierks A."/>
            <person name="Storesund J.E."/>
            <person name="Kallscheuer N."/>
            <person name="Luecker S."/>
            <person name="Lage O.M."/>
            <person name="Pohl T."/>
            <person name="Merkel B.J."/>
            <person name="Hornburger P."/>
            <person name="Mueller R.-W."/>
            <person name="Bruemmer F."/>
            <person name="Labrenz M."/>
            <person name="Spormann A.M."/>
            <person name="Op Den Camp H."/>
            <person name="Overmann J."/>
            <person name="Amann R."/>
            <person name="Jetten M.S.M."/>
            <person name="Mascher T."/>
            <person name="Medema M.H."/>
            <person name="Devos D.P."/>
            <person name="Kaster A.-K."/>
            <person name="Ovreas L."/>
            <person name="Rohde M."/>
            <person name="Galperin M.Y."/>
            <person name="Jogler C."/>
        </authorList>
    </citation>
    <scope>NUCLEOTIDE SEQUENCE [LARGE SCALE GENOMIC DNA]</scope>
    <source>
        <strain evidence="4 5">KOR42</strain>
    </source>
</reference>
<dbReference type="GO" id="GO:0006950">
    <property type="term" value="P:response to stress"/>
    <property type="evidence" value="ECO:0007669"/>
    <property type="project" value="UniProtKB-ARBA"/>
</dbReference>
<dbReference type="InterPro" id="IPR011990">
    <property type="entry name" value="TPR-like_helical_dom_sf"/>
</dbReference>
<name>A0A5C5VRE6_9PLAN</name>
<keyword evidence="2" id="KW-0732">Signal</keyword>
<dbReference type="SUPFAM" id="SSF48452">
    <property type="entry name" value="TPR-like"/>
    <property type="match status" value="2"/>
</dbReference>
<sequence precursor="true">MRLRLLLMLTLLVCSQRLFGQEADSTAADESDGTEVLEGHSFHGEVFDEGPRQAAVLIPGTGNVDFPATCKSVEVQEFINQGVGQLHGFWYLESERSFRQAAAIDPDCAIAYWGMAMSNRDNRKRALGFITEAVERKENASDREKMYIDALAKFFEYDPKKSDEDKDSDEKDAKEVDKEKRKEEEKKRRQTLVKDYEEILHRYPDDIEARAFLGLALYENRTKGIPISSYYAVDALLKSVLEVNPLHPCHHFVIHLWDYEEPKLALDSASKCGASAPAIAHMWHMPGHTYSRLHRYHDAVWQQEASARTDHAHMMRTQLLPDQIHNFAHNNEWLIRNLIFVGRSTDAVALAMNMIDLPRHPKYNTLKKSGSAKYGRTRLMQTLQSFHLWNQVLELQDSIYLEPTEIEEEQQKRDVLIGMAKFQTGDVLGGCEILTRFKQQLASVEKEQAEAGEKAREKAQQDEKSDKDQTKAADAAKRKFASQIRSLNTSIHTLTGCLHLSCDAFEDAHKELSKVSGFDKGWLAWIELQAGRTEKAIEAINKHVSSSQSQTIPLAWQVRILWEAGKQEEAKEAFEKLKAISSEIDIEGPIYSPLASIAKEFGDDQDWRVEREIPEDFGQRPELTSLGPFRWMPTNAKEFQLPDHKESLISLSDYQGKPVVVIFYLGYGCLHCAEQLQAFAPMTEKFSEAGISLLAISSDSVENLLLSHENYGDEKFPFQLVSDENLDVFKAYRCYDDFEQQTLHGTFLIDEQGRIRWHDISYEPFMDAEFVLEESKRLLKNSPASKKSDETPAVTQNAE</sequence>
<evidence type="ECO:0000256" key="2">
    <source>
        <dbReference type="SAM" id="SignalP"/>
    </source>
</evidence>
<keyword evidence="4" id="KW-0560">Oxidoreductase</keyword>
<accession>A0A5C5VRE6</accession>
<dbReference type="OrthoDB" id="9778494at2"/>
<dbReference type="EMBL" id="SIHI01000048">
    <property type="protein sequence ID" value="TWT40737.1"/>
    <property type="molecule type" value="Genomic_DNA"/>
</dbReference>
<dbReference type="PROSITE" id="PS51352">
    <property type="entry name" value="THIOREDOXIN_2"/>
    <property type="match status" value="1"/>
</dbReference>
<protein>
    <submittedName>
        <fullName evidence="4">Putative peroxiredoxin/MT2597</fullName>
        <ecNumber evidence="4">1.11.1.15</ecNumber>
    </submittedName>
</protein>
<evidence type="ECO:0000313" key="5">
    <source>
        <dbReference type="Proteomes" id="UP000317243"/>
    </source>
</evidence>
<evidence type="ECO:0000313" key="4">
    <source>
        <dbReference type="EMBL" id="TWT40737.1"/>
    </source>
</evidence>
<feature type="domain" description="Thioredoxin" evidence="3">
    <location>
        <begin position="630"/>
        <end position="780"/>
    </location>
</feature>
<dbReference type="InterPro" id="IPR036249">
    <property type="entry name" value="Thioredoxin-like_sf"/>
</dbReference>
<dbReference type="EC" id="1.11.1.15" evidence="4"/>
<dbReference type="Gene3D" id="3.40.30.10">
    <property type="entry name" value="Glutaredoxin"/>
    <property type="match status" value="1"/>
</dbReference>
<dbReference type="Proteomes" id="UP000317243">
    <property type="component" value="Unassembled WGS sequence"/>
</dbReference>
<comment type="caution">
    <text evidence="4">The sequence shown here is derived from an EMBL/GenBank/DDBJ whole genome shotgun (WGS) entry which is preliminary data.</text>
</comment>
<keyword evidence="5" id="KW-1185">Reference proteome</keyword>
<dbReference type="InterPro" id="IPR013766">
    <property type="entry name" value="Thioredoxin_domain"/>
</dbReference>
<proteinExistence type="predicted"/>
<keyword evidence="4" id="KW-0575">Peroxidase</keyword>
<feature type="region of interest" description="Disordered" evidence="1">
    <location>
        <begin position="448"/>
        <end position="475"/>
    </location>
</feature>
<dbReference type="SUPFAM" id="SSF52833">
    <property type="entry name" value="Thioredoxin-like"/>
    <property type="match status" value="1"/>
</dbReference>